<gene>
    <name evidence="3" type="ORF">P4O66_011197</name>
</gene>
<accession>A0AAD8Z744</accession>
<evidence type="ECO:0000256" key="2">
    <source>
        <dbReference type="SAM" id="Phobius"/>
    </source>
</evidence>
<dbReference type="Proteomes" id="UP001239994">
    <property type="component" value="Unassembled WGS sequence"/>
</dbReference>
<reference evidence="3" key="1">
    <citation type="submission" date="2023-03" db="EMBL/GenBank/DDBJ databases">
        <title>Electrophorus voltai genome.</title>
        <authorList>
            <person name="Bian C."/>
        </authorList>
    </citation>
    <scope>NUCLEOTIDE SEQUENCE</scope>
    <source>
        <strain evidence="3">CB-2022</strain>
        <tissue evidence="3">Muscle</tissue>
    </source>
</reference>
<comment type="caution">
    <text evidence="3">The sequence shown here is derived from an EMBL/GenBank/DDBJ whole genome shotgun (WGS) entry which is preliminary data.</text>
</comment>
<protein>
    <submittedName>
        <fullName evidence="3">Uncharacterized protein</fullName>
    </submittedName>
</protein>
<feature type="transmembrane region" description="Helical" evidence="2">
    <location>
        <begin position="150"/>
        <end position="178"/>
    </location>
</feature>
<name>A0AAD8Z744_9TELE</name>
<dbReference type="AlphaFoldDB" id="A0AAD8Z744"/>
<keyword evidence="2" id="KW-1133">Transmembrane helix</keyword>
<sequence>MEVEEVPHRVLPSPSDATGSKKDEPPAPKAPPRAPPRARHPEASKLPWVTCREASPTEEDTPPPKVKSPRAHAPTPKPRRGKKGSSTSAFTGKVQYSWCASRRTYAKTRTAAATQAGEGQSSPGWSVSNPADDWGTGWGSFSLFQTVYQPYVWCCALCIAVSVVVLVPVLPPAVLLALPHGRLSSPLALPFGVGLGAAAR</sequence>
<evidence type="ECO:0000256" key="1">
    <source>
        <dbReference type="SAM" id="MobiDB-lite"/>
    </source>
</evidence>
<organism evidence="3 4">
    <name type="scientific">Electrophorus voltai</name>
    <dbReference type="NCBI Taxonomy" id="2609070"/>
    <lineage>
        <taxon>Eukaryota</taxon>
        <taxon>Metazoa</taxon>
        <taxon>Chordata</taxon>
        <taxon>Craniata</taxon>
        <taxon>Vertebrata</taxon>
        <taxon>Euteleostomi</taxon>
        <taxon>Actinopterygii</taxon>
        <taxon>Neopterygii</taxon>
        <taxon>Teleostei</taxon>
        <taxon>Ostariophysi</taxon>
        <taxon>Gymnotiformes</taxon>
        <taxon>Gymnotoidei</taxon>
        <taxon>Gymnotidae</taxon>
        <taxon>Electrophorus</taxon>
    </lineage>
</organism>
<evidence type="ECO:0000313" key="4">
    <source>
        <dbReference type="Proteomes" id="UP001239994"/>
    </source>
</evidence>
<proteinExistence type="predicted"/>
<keyword evidence="2" id="KW-0472">Membrane</keyword>
<evidence type="ECO:0000313" key="3">
    <source>
        <dbReference type="EMBL" id="KAK1794308.1"/>
    </source>
</evidence>
<keyword evidence="4" id="KW-1185">Reference proteome</keyword>
<feature type="region of interest" description="Disordered" evidence="1">
    <location>
        <begin position="1"/>
        <end position="88"/>
    </location>
</feature>
<keyword evidence="2" id="KW-0812">Transmembrane</keyword>
<dbReference type="EMBL" id="JAROKS010000017">
    <property type="protein sequence ID" value="KAK1794308.1"/>
    <property type="molecule type" value="Genomic_DNA"/>
</dbReference>